<dbReference type="PANTHER" id="PTHR42743">
    <property type="entry name" value="AMINO-ACID AMINOTRANSFERASE"/>
    <property type="match status" value="1"/>
</dbReference>
<comment type="cofactor">
    <cofactor evidence="1 5">
        <name>pyridoxal 5'-phosphate</name>
        <dbReference type="ChEBI" id="CHEBI:597326"/>
    </cofactor>
</comment>
<keyword evidence="7" id="KW-1185">Reference proteome</keyword>
<accession>A0A0L6ZDM4</accession>
<name>A0A0L6ZDM4_9CLOT</name>
<evidence type="ECO:0000256" key="2">
    <source>
        <dbReference type="ARBA" id="ARBA00009320"/>
    </source>
</evidence>
<comment type="similarity">
    <text evidence="2 4">Belongs to the class-IV pyridoxal-phosphate-dependent aminotransferase family.</text>
</comment>
<dbReference type="CDD" id="cd00449">
    <property type="entry name" value="PLPDE_IV"/>
    <property type="match status" value="1"/>
</dbReference>
<dbReference type="STRING" id="36844.SAMN04488501_10467"/>
<evidence type="ECO:0000313" key="6">
    <source>
        <dbReference type="EMBL" id="KOA21065.1"/>
    </source>
</evidence>
<dbReference type="AlphaFoldDB" id="A0A0L6ZDM4"/>
<dbReference type="Gene3D" id="3.30.470.10">
    <property type="match status" value="1"/>
</dbReference>
<dbReference type="GO" id="GO:0004084">
    <property type="term" value="F:branched-chain-amino-acid transaminase activity"/>
    <property type="evidence" value="ECO:0007669"/>
    <property type="project" value="UniProtKB-EC"/>
</dbReference>
<evidence type="ECO:0000256" key="3">
    <source>
        <dbReference type="ARBA" id="ARBA00022898"/>
    </source>
</evidence>
<dbReference type="GO" id="GO:0046394">
    <property type="term" value="P:carboxylic acid biosynthetic process"/>
    <property type="evidence" value="ECO:0007669"/>
    <property type="project" value="UniProtKB-ARBA"/>
</dbReference>
<comment type="caution">
    <text evidence="6">The sequence shown here is derived from an EMBL/GenBank/DDBJ whole genome shotgun (WGS) entry which is preliminary data.</text>
</comment>
<evidence type="ECO:0000256" key="1">
    <source>
        <dbReference type="ARBA" id="ARBA00001933"/>
    </source>
</evidence>
<dbReference type="InterPro" id="IPR036038">
    <property type="entry name" value="Aminotransferase-like"/>
</dbReference>
<dbReference type="Pfam" id="PF01063">
    <property type="entry name" value="Aminotran_4"/>
    <property type="match status" value="1"/>
</dbReference>
<dbReference type="Gene3D" id="3.20.10.10">
    <property type="entry name" value="D-amino Acid Aminotransferase, subunit A, domain 2"/>
    <property type="match status" value="1"/>
</dbReference>
<dbReference type="EC" id="2.6.1.42" evidence="6"/>
<dbReference type="GO" id="GO:0005829">
    <property type="term" value="C:cytosol"/>
    <property type="evidence" value="ECO:0007669"/>
    <property type="project" value="TreeGrafter"/>
</dbReference>
<dbReference type="InterPro" id="IPR018300">
    <property type="entry name" value="Aminotrans_IV_CS"/>
</dbReference>
<dbReference type="InterPro" id="IPR043132">
    <property type="entry name" value="BCAT-like_C"/>
</dbReference>
<evidence type="ECO:0000256" key="4">
    <source>
        <dbReference type="RuleBase" id="RU004106"/>
    </source>
</evidence>
<reference evidence="7" key="1">
    <citation type="submission" date="2015-08" db="EMBL/GenBank/DDBJ databases">
        <title>Genome sequence of the strict anaerobe Clostridium homopropionicum LuHBu1 (DSM 5847T).</title>
        <authorList>
            <person name="Poehlein A."/>
            <person name="Beck M."/>
            <person name="Schiel-Bengelsdorf B."/>
            <person name="Bengelsdorf F.R."/>
            <person name="Daniel R."/>
            <person name="Duerre P."/>
        </authorList>
    </citation>
    <scope>NUCLEOTIDE SEQUENCE [LARGE SCALE GENOMIC DNA]</scope>
    <source>
        <strain evidence="7">DSM 5847</strain>
    </source>
</reference>
<organism evidence="6 7">
    <name type="scientific">Clostridium homopropionicum DSM 5847</name>
    <dbReference type="NCBI Taxonomy" id="1121318"/>
    <lineage>
        <taxon>Bacteria</taxon>
        <taxon>Bacillati</taxon>
        <taxon>Bacillota</taxon>
        <taxon>Clostridia</taxon>
        <taxon>Eubacteriales</taxon>
        <taxon>Clostridiaceae</taxon>
        <taxon>Clostridium</taxon>
    </lineage>
</organism>
<dbReference type="PATRIC" id="fig|1121318.3.peg.655"/>
<proteinExistence type="inferred from homology"/>
<keyword evidence="6" id="KW-0808">Transferase</keyword>
<dbReference type="InterPro" id="IPR001544">
    <property type="entry name" value="Aminotrans_IV"/>
</dbReference>
<dbReference type="InterPro" id="IPR050571">
    <property type="entry name" value="Class-IV_PLP-Dep_Aminotrnsfr"/>
</dbReference>
<keyword evidence="3 5" id="KW-0663">Pyridoxal phosphate</keyword>
<evidence type="ECO:0000313" key="7">
    <source>
        <dbReference type="Proteomes" id="UP000037043"/>
    </source>
</evidence>
<sequence>MRDDHMSECYRNLFIKNSQILNTEEFKDEYLNKGKALYEVIRIIDGIPLFLEDHLDRLYNSEKITGLKIWLSKEEIKDSIVNLARVNKISEGNVKIIFNFKEGNKNFLAYFIKHSYPSEEMYNKGVTVGLFFAERENPTAKVINLSLREATDKVIKEKGLFEVILVDKDDFITEGSRSNIFMVIKDKIYTFPKEKVLPGITRNYVIKACCNLGYEVIEKKLNYKEIDSLDGLFISGTSPKVLPINRVENINFNPQNEIIQNIRVQYEIILKDYIKKNKVKS</sequence>
<keyword evidence="6" id="KW-0032">Aminotransferase</keyword>
<dbReference type="EMBL" id="LHUR01000011">
    <property type="protein sequence ID" value="KOA21065.1"/>
    <property type="molecule type" value="Genomic_DNA"/>
</dbReference>
<dbReference type="InterPro" id="IPR043131">
    <property type="entry name" value="BCAT-like_N"/>
</dbReference>
<dbReference type="SUPFAM" id="SSF56752">
    <property type="entry name" value="D-aminoacid aminotransferase-like PLP-dependent enzymes"/>
    <property type="match status" value="1"/>
</dbReference>
<gene>
    <name evidence="6" type="primary">ilvE_2</name>
    <name evidence="6" type="ORF">CLHOM_06530</name>
</gene>
<protein>
    <submittedName>
        <fullName evidence="6">Branched-chain-amino-acid aminotransferase</fullName>
        <ecNumber evidence="6">2.6.1.42</ecNumber>
    </submittedName>
</protein>
<dbReference type="PROSITE" id="PS00770">
    <property type="entry name" value="AA_TRANSFER_CLASS_4"/>
    <property type="match status" value="1"/>
</dbReference>
<dbReference type="PANTHER" id="PTHR42743:SF11">
    <property type="entry name" value="AMINODEOXYCHORISMATE LYASE"/>
    <property type="match status" value="1"/>
</dbReference>
<evidence type="ECO:0000256" key="5">
    <source>
        <dbReference type="RuleBase" id="RU004516"/>
    </source>
</evidence>
<dbReference type="Proteomes" id="UP000037043">
    <property type="component" value="Unassembled WGS sequence"/>
</dbReference>